<gene>
    <name evidence="2" type="ORF">OC842_004682</name>
</gene>
<feature type="compositionally biased region" description="Polar residues" evidence="1">
    <location>
        <begin position="418"/>
        <end position="434"/>
    </location>
</feature>
<feature type="compositionally biased region" description="Polar residues" evidence="1">
    <location>
        <begin position="469"/>
        <end position="480"/>
    </location>
</feature>
<dbReference type="EMBL" id="JAPDMQ010000288">
    <property type="protein sequence ID" value="KAK0528019.1"/>
    <property type="molecule type" value="Genomic_DNA"/>
</dbReference>
<comment type="caution">
    <text evidence="2">The sequence shown here is derived from an EMBL/GenBank/DDBJ whole genome shotgun (WGS) entry which is preliminary data.</text>
</comment>
<feature type="compositionally biased region" description="Polar residues" evidence="1">
    <location>
        <begin position="560"/>
        <end position="578"/>
    </location>
</feature>
<feature type="compositionally biased region" description="Low complexity" evidence="1">
    <location>
        <begin position="481"/>
        <end position="492"/>
    </location>
</feature>
<organism evidence="2 3">
    <name type="scientific">Tilletia horrida</name>
    <dbReference type="NCBI Taxonomy" id="155126"/>
    <lineage>
        <taxon>Eukaryota</taxon>
        <taxon>Fungi</taxon>
        <taxon>Dikarya</taxon>
        <taxon>Basidiomycota</taxon>
        <taxon>Ustilaginomycotina</taxon>
        <taxon>Exobasidiomycetes</taxon>
        <taxon>Tilletiales</taxon>
        <taxon>Tilletiaceae</taxon>
        <taxon>Tilletia</taxon>
    </lineage>
</organism>
<name>A0AAN6JJ33_9BASI</name>
<dbReference type="AlphaFoldDB" id="A0AAN6JJ33"/>
<feature type="region of interest" description="Disordered" evidence="1">
    <location>
        <begin position="469"/>
        <end position="493"/>
    </location>
</feature>
<evidence type="ECO:0000256" key="1">
    <source>
        <dbReference type="SAM" id="MobiDB-lite"/>
    </source>
</evidence>
<accession>A0AAN6JJ33</accession>
<protein>
    <submittedName>
        <fullName evidence="2">Uncharacterized protein</fullName>
    </submittedName>
</protein>
<feature type="compositionally biased region" description="Low complexity" evidence="1">
    <location>
        <begin position="633"/>
        <end position="664"/>
    </location>
</feature>
<sequence length="809" mass="84480">MDNHSTRAALRTAISFGAPHGGDGDRRDHAKAIRFATLADTFMTRHNLSNVPIVNAMQLREAVIVILAVSVPKHVDQERVEIFYQAIEHLLAAGVVAALLEHANSMDTDPDSDLCTEHLYDVDISDMRTTNIDYLKDLTTVKGKDLTVPVITVQGNTSALDSKAQIPQGDVNITVANSTTDTSTGVIAHDTDAQTVQGNGTIINPDNNVSTVPGITAVDAPDTVVSTVQGTAILSPDTDAQTVQGNTTIIIPDNKVPTVQSIAAVDAADTDAQTVQGNTTIIGPDTIVPDAQGGSTTHAAVMDGDTFTAPGDFLARYFNDASASASTNLISSVGAVANGAMAPLDYSPGTATYLGFEDFFSDASRTNSCPERTSPDTVDFAALNEFFTALLDDTTASPSAISSATVSSVLSSLDVERTNQALSPPSASPETSSITDHDRKATIAGLQQVLADQLRAVATTRRLLHAYQTESDADSTTAQASISISDPNDSSDQTLVEDAKMNFDTSDSDGSSLTANKSFDYLPQSGRGDFFVANGFLPASKVLNKSGIQRRKGKHAKNTFGWTMSSGRNKITSTSNNRHGGASSALLPSSISPSSVPNVAALSATSVAAASVPSTLASVSPTTPASEAPSMLVASAPSMPSSPASMEGASPASMASLPQSSMPASSPPSIPACSALATSPPDGGAMHRALGYSLQQYPLGVGIRRLLAVVRHQATKEPASGPERQMLEAYVQHYQGRAAAERIINDASPFVNFAVRKYPGENGQFDQVFLVDVELPYFAVRQAPKKWHPTLGLTTPAAIANAALSALSF</sequence>
<proteinExistence type="predicted"/>
<feature type="region of interest" description="Disordered" evidence="1">
    <location>
        <begin position="417"/>
        <end position="436"/>
    </location>
</feature>
<dbReference type="Proteomes" id="UP001176521">
    <property type="component" value="Unassembled WGS sequence"/>
</dbReference>
<reference evidence="2" key="1">
    <citation type="journal article" date="2023" name="PhytoFront">
        <title>Draft Genome Resources of Seven Strains of Tilletia horrida, Causal Agent of Kernel Smut of Rice.</title>
        <authorList>
            <person name="Khanal S."/>
            <person name="Antony Babu S."/>
            <person name="Zhou X.G."/>
        </authorList>
    </citation>
    <scope>NUCLEOTIDE SEQUENCE</scope>
    <source>
        <strain evidence="2">TX3</strain>
    </source>
</reference>
<keyword evidence="3" id="KW-1185">Reference proteome</keyword>
<feature type="region of interest" description="Disordered" evidence="1">
    <location>
        <begin position="553"/>
        <end position="590"/>
    </location>
</feature>
<evidence type="ECO:0000313" key="2">
    <source>
        <dbReference type="EMBL" id="KAK0528019.1"/>
    </source>
</evidence>
<evidence type="ECO:0000313" key="3">
    <source>
        <dbReference type="Proteomes" id="UP001176521"/>
    </source>
</evidence>
<feature type="region of interest" description="Disordered" evidence="1">
    <location>
        <begin position="633"/>
        <end position="677"/>
    </location>
</feature>